<dbReference type="EC" id="5.4.2.10" evidence="6 8"/>
<dbReference type="InterPro" id="IPR050060">
    <property type="entry name" value="Phosphoglucosamine_mutase"/>
</dbReference>
<dbReference type="InterPro" id="IPR005841">
    <property type="entry name" value="Alpha-D-phosphohexomutase_SF"/>
</dbReference>
<name>A0ABZ1BV66_9FIRM</name>
<feature type="domain" description="Alpha-D-phosphohexomutase alpha/beta/alpha" evidence="11">
    <location>
        <begin position="166"/>
        <end position="261"/>
    </location>
</feature>
<dbReference type="InterPro" id="IPR036900">
    <property type="entry name" value="A-D-PHexomutase_C_sf"/>
</dbReference>
<dbReference type="InterPro" id="IPR005846">
    <property type="entry name" value="A-D-PHexomutase_a/b/a-III"/>
</dbReference>
<evidence type="ECO:0000259" key="12">
    <source>
        <dbReference type="Pfam" id="PF02880"/>
    </source>
</evidence>
<dbReference type="Gene3D" id="3.40.120.10">
    <property type="entry name" value="Alpha-D-Glucose-1,6-Bisphosphate, subunit A, domain 3"/>
    <property type="match status" value="3"/>
</dbReference>
<dbReference type="Pfam" id="PF02880">
    <property type="entry name" value="PGM_PMM_III"/>
    <property type="match status" value="1"/>
</dbReference>
<comment type="catalytic activity">
    <reaction evidence="6 8">
        <text>alpha-D-glucosamine 1-phosphate = D-glucosamine 6-phosphate</text>
        <dbReference type="Rhea" id="RHEA:23424"/>
        <dbReference type="ChEBI" id="CHEBI:58516"/>
        <dbReference type="ChEBI" id="CHEBI:58725"/>
        <dbReference type="EC" id="5.4.2.10"/>
    </reaction>
</comment>
<dbReference type="Gene3D" id="3.30.310.50">
    <property type="entry name" value="Alpha-D-phosphohexomutase, C-terminal domain"/>
    <property type="match status" value="1"/>
</dbReference>
<gene>
    <name evidence="6 13" type="primary">glmM</name>
    <name evidence="13" type="ORF">U7230_09780</name>
</gene>
<evidence type="ECO:0000256" key="2">
    <source>
        <dbReference type="ARBA" id="ARBA00022553"/>
    </source>
</evidence>
<evidence type="ECO:0000256" key="5">
    <source>
        <dbReference type="ARBA" id="ARBA00023235"/>
    </source>
</evidence>
<dbReference type="SUPFAM" id="SSF55957">
    <property type="entry name" value="Phosphoglucomutase, C-terminal domain"/>
    <property type="match status" value="1"/>
</dbReference>
<dbReference type="InterPro" id="IPR005844">
    <property type="entry name" value="A-D-PHexomutase_a/b/a-I"/>
</dbReference>
<dbReference type="RefSeq" id="WP_324715657.1">
    <property type="nucleotide sequence ID" value="NZ_CP141615.1"/>
</dbReference>
<dbReference type="PROSITE" id="PS00710">
    <property type="entry name" value="PGM_PMM"/>
    <property type="match status" value="1"/>
</dbReference>
<feature type="domain" description="Alpha-D-phosphohexomutase alpha/beta/alpha" evidence="12">
    <location>
        <begin position="265"/>
        <end position="374"/>
    </location>
</feature>
<dbReference type="InterPro" id="IPR005843">
    <property type="entry name" value="A-D-PHexomutase_C"/>
</dbReference>
<keyword evidence="14" id="KW-1185">Reference proteome</keyword>
<evidence type="ECO:0000256" key="4">
    <source>
        <dbReference type="ARBA" id="ARBA00022842"/>
    </source>
</evidence>
<sequence>MGRRLFGTDGVRGVANQELSPLLAFRLARAAGALVAGRREGGRERPFVLVASDTRVSSGMLDAAVTAGLTSVGVDAVRLGILPTPGLSWLTHHTGAAAGVMISASHNPVEDNGIKIFGPDGYKLSDDLERHLEDVVERMEQGEDPLPRPTGRDVGRVRTEAGWADRYLEYLAERVPVDLSGMRLVLDCANGAAHRLAPRLFAALGAEVRAIHTGDSGEDINVSCGSTHPEVVAEEVRRFGADAGLSFDGDADRCIAADERGNVVDGDQLLTICALDRIRRGKLPGGAVACTVYSNGGLREALRAAGGDVIVTPPGDRHVLEAMRTHGLVLGGEQSGHLIFLEHSRTGDGMLTGLMLLDVMRRQEEPLSHLAAQMRRLPQALVNVRVARKEGVLDRAEVQEVIARAREALGDAGRVYVRPSGTEPLIRVMVEASDPALVDEWARRVVAALEHAGSEGVVAQSVSGS</sequence>
<evidence type="ECO:0000313" key="14">
    <source>
        <dbReference type="Proteomes" id="UP001332192"/>
    </source>
</evidence>
<keyword evidence="3 6" id="KW-0479">Metal-binding</keyword>
<dbReference type="NCBIfam" id="TIGR01455">
    <property type="entry name" value="glmM"/>
    <property type="match status" value="1"/>
</dbReference>
<evidence type="ECO:0000256" key="8">
    <source>
        <dbReference type="RuleBase" id="RU004327"/>
    </source>
</evidence>
<evidence type="ECO:0000259" key="10">
    <source>
        <dbReference type="Pfam" id="PF02878"/>
    </source>
</evidence>
<dbReference type="PANTHER" id="PTHR42946">
    <property type="entry name" value="PHOSPHOHEXOSE MUTASE"/>
    <property type="match status" value="1"/>
</dbReference>
<dbReference type="InterPro" id="IPR005845">
    <property type="entry name" value="A-D-PHexomutase_a/b/a-II"/>
</dbReference>
<reference evidence="13 14" key="1">
    <citation type="journal article" date="2024" name="Front. Microbiol.">
        <title>Novel thermophilic genera Geochorda gen. nov. and Carboxydochorda gen. nov. from the deep terrestrial subsurface reveal the ecophysiological diversity in the class Limnochordia.</title>
        <authorList>
            <person name="Karnachuk O.V."/>
            <person name="Lukina A.P."/>
            <person name="Avakyan M.R."/>
            <person name="Kadnikov V.V."/>
            <person name="Begmatov S."/>
            <person name="Beletsky A.V."/>
            <person name="Vlasova K.G."/>
            <person name="Novikov A.A."/>
            <person name="Shcherbakova V.A."/>
            <person name="Mardanov A.V."/>
            <person name="Ravin N.V."/>
        </authorList>
    </citation>
    <scope>NUCLEOTIDE SEQUENCE [LARGE SCALE GENOMIC DNA]</scope>
    <source>
        <strain evidence="13 14">L945</strain>
    </source>
</reference>
<evidence type="ECO:0000259" key="11">
    <source>
        <dbReference type="Pfam" id="PF02879"/>
    </source>
</evidence>
<feature type="domain" description="Alpha-D-phosphohexomutase alpha/beta/alpha" evidence="10">
    <location>
        <begin position="3"/>
        <end position="141"/>
    </location>
</feature>
<comment type="PTM">
    <text evidence="6">Activated by phosphorylation.</text>
</comment>
<dbReference type="GO" id="GO:0008966">
    <property type="term" value="F:phosphoglucosamine mutase activity"/>
    <property type="evidence" value="ECO:0007669"/>
    <property type="project" value="UniProtKB-EC"/>
</dbReference>
<dbReference type="InterPro" id="IPR016055">
    <property type="entry name" value="A-D-PHexomutase_a/b/a-I/II/III"/>
</dbReference>
<feature type="modified residue" description="Phosphoserine" evidence="6">
    <location>
        <position position="105"/>
    </location>
</feature>
<comment type="cofactor">
    <cofactor evidence="6">
        <name>Mg(2+)</name>
        <dbReference type="ChEBI" id="CHEBI:18420"/>
    </cofactor>
    <text evidence="6">Binds 1 Mg(2+) ion per subunit.</text>
</comment>
<protein>
    <recommendedName>
        <fullName evidence="6 8">Phosphoglucosamine mutase</fullName>
        <ecNumber evidence="6 8">5.4.2.10</ecNumber>
    </recommendedName>
</protein>
<dbReference type="Pfam" id="PF00408">
    <property type="entry name" value="PGM_PMM_IV"/>
    <property type="match status" value="1"/>
</dbReference>
<dbReference type="EMBL" id="CP141615">
    <property type="protein sequence ID" value="WRP16385.1"/>
    <property type="molecule type" value="Genomic_DNA"/>
</dbReference>
<dbReference type="SUPFAM" id="SSF53738">
    <property type="entry name" value="Phosphoglucomutase, first 3 domains"/>
    <property type="match status" value="3"/>
</dbReference>
<evidence type="ECO:0000259" key="9">
    <source>
        <dbReference type="Pfam" id="PF00408"/>
    </source>
</evidence>
<evidence type="ECO:0000313" key="13">
    <source>
        <dbReference type="EMBL" id="WRP16385.1"/>
    </source>
</evidence>
<feature type="binding site" evidence="6">
    <location>
        <position position="252"/>
    </location>
    <ligand>
        <name>Mg(2+)</name>
        <dbReference type="ChEBI" id="CHEBI:18420"/>
    </ligand>
</feature>
<dbReference type="Pfam" id="PF02879">
    <property type="entry name" value="PGM_PMM_II"/>
    <property type="match status" value="1"/>
</dbReference>
<dbReference type="CDD" id="cd05802">
    <property type="entry name" value="GlmM"/>
    <property type="match status" value="1"/>
</dbReference>
<comment type="similarity">
    <text evidence="1 6 7">Belongs to the phosphohexose mutase family.</text>
</comment>
<feature type="binding site" evidence="6">
    <location>
        <position position="248"/>
    </location>
    <ligand>
        <name>Mg(2+)</name>
        <dbReference type="ChEBI" id="CHEBI:18420"/>
    </ligand>
</feature>
<feature type="active site" description="Phosphoserine intermediate" evidence="6">
    <location>
        <position position="105"/>
    </location>
</feature>
<dbReference type="InterPro" id="IPR006352">
    <property type="entry name" value="GlmM_bact"/>
</dbReference>
<dbReference type="Pfam" id="PF02878">
    <property type="entry name" value="PGM_PMM_I"/>
    <property type="match status" value="1"/>
</dbReference>
<evidence type="ECO:0000256" key="3">
    <source>
        <dbReference type="ARBA" id="ARBA00022723"/>
    </source>
</evidence>
<organism evidence="13 14">
    <name type="scientific">Carboxydichorda subterranea</name>
    <dbReference type="NCBI Taxonomy" id="3109565"/>
    <lineage>
        <taxon>Bacteria</taxon>
        <taxon>Bacillati</taxon>
        <taxon>Bacillota</taxon>
        <taxon>Limnochordia</taxon>
        <taxon>Limnochordales</taxon>
        <taxon>Geochordaceae</taxon>
        <taxon>Carboxydichorda</taxon>
    </lineage>
</organism>
<comment type="function">
    <text evidence="6 8">Catalyzes the conversion of glucosamine-6-phosphate to glucosamine-1-phosphate.</text>
</comment>
<keyword evidence="2 6" id="KW-0597">Phosphoprotein</keyword>
<evidence type="ECO:0000256" key="7">
    <source>
        <dbReference type="RuleBase" id="RU004326"/>
    </source>
</evidence>
<dbReference type="HAMAP" id="MF_01554_B">
    <property type="entry name" value="GlmM_B"/>
    <property type="match status" value="1"/>
</dbReference>
<dbReference type="PANTHER" id="PTHR42946:SF1">
    <property type="entry name" value="PHOSPHOGLUCOMUTASE (ALPHA-D-GLUCOSE-1,6-BISPHOSPHATE-DEPENDENT)"/>
    <property type="match status" value="1"/>
</dbReference>
<feature type="domain" description="Alpha-D-phosphohexomutase C-terminal" evidence="9">
    <location>
        <begin position="381"/>
        <end position="447"/>
    </location>
</feature>
<dbReference type="Proteomes" id="UP001332192">
    <property type="component" value="Chromosome"/>
</dbReference>
<proteinExistence type="inferred from homology"/>
<keyword evidence="5 6" id="KW-0413">Isomerase</keyword>
<feature type="binding site" evidence="6">
    <location>
        <position position="250"/>
    </location>
    <ligand>
        <name>Mg(2+)</name>
        <dbReference type="ChEBI" id="CHEBI:18420"/>
    </ligand>
</feature>
<keyword evidence="4 6" id="KW-0460">Magnesium</keyword>
<dbReference type="InterPro" id="IPR016066">
    <property type="entry name" value="A-D-PHexomutase_CS"/>
</dbReference>
<evidence type="ECO:0000256" key="6">
    <source>
        <dbReference type="HAMAP-Rule" id="MF_01554"/>
    </source>
</evidence>
<dbReference type="PRINTS" id="PR00509">
    <property type="entry name" value="PGMPMM"/>
</dbReference>
<evidence type="ECO:0000256" key="1">
    <source>
        <dbReference type="ARBA" id="ARBA00010231"/>
    </source>
</evidence>
<accession>A0ABZ1BV66</accession>
<feature type="binding site" description="via phosphate group" evidence="6">
    <location>
        <position position="105"/>
    </location>
    <ligand>
        <name>Mg(2+)</name>
        <dbReference type="ChEBI" id="CHEBI:18420"/>
    </ligand>
</feature>